<evidence type="ECO:0000259" key="6">
    <source>
        <dbReference type="Pfam" id="PF04542"/>
    </source>
</evidence>
<dbReference type="InterPro" id="IPR036388">
    <property type="entry name" value="WH-like_DNA-bd_sf"/>
</dbReference>
<dbReference type="Gene3D" id="1.10.10.10">
    <property type="entry name" value="Winged helix-like DNA-binding domain superfamily/Winged helix DNA-binding domain"/>
    <property type="match status" value="1"/>
</dbReference>
<dbReference type="NCBIfam" id="TIGR02937">
    <property type="entry name" value="sigma70-ECF"/>
    <property type="match status" value="1"/>
</dbReference>
<dbReference type="RefSeq" id="WP_346821470.1">
    <property type="nucleotide sequence ID" value="NZ_JBDKWZ010000006.1"/>
</dbReference>
<dbReference type="InterPro" id="IPR013324">
    <property type="entry name" value="RNA_pol_sigma_r3/r4-like"/>
</dbReference>
<dbReference type="CDD" id="cd06171">
    <property type="entry name" value="Sigma70_r4"/>
    <property type="match status" value="1"/>
</dbReference>
<evidence type="ECO:0000313" key="8">
    <source>
        <dbReference type="EMBL" id="MEN7548693.1"/>
    </source>
</evidence>
<dbReference type="PANTHER" id="PTHR43133:SF8">
    <property type="entry name" value="RNA POLYMERASE SIGMA FACTOR HI_1459-RELATED"/>
    <property type="match status" value="1"/>
</dbReference>
<keyword evidence="2" id="KW-0805">Transcription regulation</keyword>
<proteinExistence type="inferred from homology"/>
<comment type="similarity">
    <text evidence="1">Belongs to the sigma-70 factor family. ECF subfamily.</text>
</comment>
<evidence type="ECO:0000256" key="3">
    <source>
        <dbReference type="ARBA" id="ARBA00023082"/>
    </source>
</evidence>
<gene>
    <name evidence="8" type="ORF">AAG747_12280</name>
</gene>
<keyword evidence="4" id="KW-0238">DNA-binding</keyword>
<evidence type="ECO:0000313" key="9">
    <source>
        <dbReference type="Proteomes" id="UP001403385"/>
    </source>
</evidence>
<name>A0AAW9S485_9BACT</name>
<dbReference type="Gene3D" id="1.10.1740.10">
    <property type="match status" value="1"/>
</dbReference>
<dbReference type="AlphaFoldDB" id="A0AAW9S485"/>
<evidence type="ECO:0000256" key="2">
    <source>
        <dbReference type="ARBA" id="ARBA00023015"/>
    </source>
</evidence>
<dbReference type="GO" id="GO:0003677">
    <property type="term" value="F:DNA binding"/>
    <property type="evidence" value="ECO:0007669"/>
    <property type="project" value="UniProtKB-KW"/>
</dbReference>
<dbReference type="GO" id="GO:0006352">
    <property type="term" value="P:DNA-templated transcription initiation"/>
    <property type="evidence" value="ECO:0007669"/>
    <property type="project" value="InterPro"/>
</dbReference>
<dbReference type="InterPro" id="IPR039425">
    <property type="entry name" value="RNA_pol_sigma-70-like"/>
</dbReference>
<dbReference type="EMBL" id="JBDKWZ010000006">
    <property type="protein sequence ID" value="MEN7548693.1"/>
    <property type="molecule type" value="Genomic_DNA"/>
</dbReference>
<dbReference type="InterPro" id="IPR014284">
    <property type="entry name" value="RNA_pol_sigma-70_dom"/>
</dbReference>
<organism evidence="8 9">
    <name type="scientific">Rapidithrix thailandica</name>
    <dbReference type="NCBI Taxonomy" id="413964"/>
    <lineage>
        <taxon>Bacteria</taxon>
        <taxon>Pseudomonadati</taxon>
        <taxon>Bacteroidota</taxon>
        <taxon>Cytophagia</taxon>
        <taxon>Cytophagales</taxon>
        <taxon>Flammeovirgaceae</taxon>
        <taxon>Rapidithrix</taxon>
    </lineage>
</organism>
<dbReference type="Pfam" id="PF04542">
    <property type="entry name" value="Sigma70_r2"/>
    <property type="match status" value="1"/>
</dbReference>
<dbReference type="Proteomes" id="UP001403385">
    <property type="component" value="Unassembled WGS sequence"/>
</dbReference>
<dbReference type="Pfam" id="PF04545">
    <property type="entry name" value="Sigma70_r4"/>
    <property type="match status" value="1"/>
</dbReference>
<feature type="domain" description="RNA polymerase sigma-70 region 4" evidence="7">
    <location>
        <begin position="131"/>
        <end position="179"/>
    </location>
</feature>
<evidence type="ECO:0000256" key="4">
    <source>
        <dbReference type="ARBA" id="ARBA00023125"/>
    </source>
</evidence>
<keyword evidence="3" id="KW-0731">Sigma factor</keyword>
<sequence length="190" mass="22249">MHQSEKEIQDELAIIQQAKKDPEVFGFLYEKYYSAIFHFVERRVEGASVAGDLVSQVFLKALMNLPGYKFKGVPFSAWLYRIASNQVNEYYRSSQRERVVSLEPYHFQSLFDEAELEKPKLDQEELLIGILNELEEAEVQILELRFFEERSFKEVAFILGITENHAKVKTYRILDKVRKLVQGSVYGKKI</sequence>
<dbReference type="InterPro" id="IPR007627">
    <property type="entry name" value="RNA_pol_sigma70_r2"/>
</dbReference>
<accession>A0AAW9S485</accession>
<evidence type="ECO:0000256" key="5">
    <source>
        <dbReference type="ARBA" id="ARBA00023163"/>
    </source>
</evidence>
<dbReference type="GO" id="GO:0016987">
    <property type="term" value="F:sigma factor activity"/>
    <property type="evidence" value="ECO:0007669"/>
    <property type="project" value="UniProtKB-KW"/>
</dbReference>
<evidence type="ECO:0000256" key="1">
    <source>
        <dbReference type="ARBA" id="ARBA00010641"/>
    </source>
</evidence>
<keyword evidence="5" id="KW-0804">Transcription</keyword>
<dbReference type="SUPFAM" id="SSF88946">
    <property type="entry name" value="Sigma2 domain of RNA polymerase sigma factors"/>
    <property type="match status" value="1"/>
</dbReference>
<protein>
    <submittedName>
        <fullName evidence="8">Sigma-70 family RNA polymerase sigma factor</fullName>
    </submittedName>
</protein>
<comment type="caution">
    <text evidence="8">The sequence shown here is derived from an EMBL/GenBank/DDBJ whole genome shotgun (WGS) entry which is preliminary data.</text>
</comment>
<reference evidence="8 9" key="1">
    <citation type="submission" date="2024-04" db="EMBL/GenBank/DDBJ databases">
        <title>Novel genus in family Flammeovirgaceae.</title>
        <authorList>
            <person name="Nguyen T.H."/>
            <person name="Vuong T.Q."/>
            <person name="Le H."/>
            <person name="Kim S.-G."/>
        </authorList>
    </citation>
    <scope>NUCLEOTIDE SEQUENCE [LARGE SCALE GENOMIC DNA]</scope>
    <source>
        <strain evidence="8 9">JCM 23209</strain>
    </source>
</reference>
<dbReference type="InterPro" id="IPR013325">
    <property type="entry name" value="RNA_pol_sigma_r2"/>
</dbReference>
<dbReference type="SUPFAM" id="SSF88659">
    <property type="entry name" value="Sigma3 and sigma4 domains of RNA polymerase sigma factors"/>
    <property type="match status" value="1"/>
</dbReference>
<evidence type="ECO:0000259" key="7">
    <source>
        <dbReference type="Pfam" id="PF04545"/>
    </source>
</evidence>
<dbReference type="PANTHER" id="PTHR43133">
    <property type="entry name" value="RNA POLYMERASE ECF-TYPE SIGMA FACTO"/>
    <property type="match status" value="1"/>
</dbReference>
<feature type="domain" description="RNA polymerase sigma-70 region 2" evidence="6">
    <location>
        <begin position="28"/>
        <end position="96"/>
    </location>
</feature>
<keyword evidence="9" id="KW-1185">Reference proteome</keyword>
<dbReference type="InterPro" id="IPR007630">
    <property type="entry name" value="RNA_pol_sigma70_r4"/>
</dbReference>